<dbReference type="Pfam" id="PF02417">
    <property type="entry name" value="Chromate_transp"/>
    <property type="match status" value="1"/>
</dbReference>
<protein>
    <submittedName>
        <fullName evidence="8">Chromate transporter</fullName>
    </submittedName>
</protein>
<evidence type="ECO:0000256" key="5">
    <source>
        <dbReference type="ARBA" id="ARBA00022989"/>
    </source>
</evidence>
<evidence type="ECO:0000256" key="2">
    <source>
        <dbReference type="ARBA" id="ARBA00005262"/>
    </source>
</evidence>
<dbReference type="PANTHER" id="PTHR43663:SF1">
    <property type="entry name" value="CHROMATE TRANSPORTER"/>
    <property type="match status" value="1"/>
</dbReference>
<gene>
    <name evidence="8" type="ORF">OCV88_15640</name>
</gene>
<feature type="transmembrane region" description="Helical" evidence="7">
    <location>
        <begin position="158"/>
        <end position="191"/>
    </location>
</feature>
<dbReference type="PANTHER" id="PTHR43663">
    <property type="entry name" value="CHROMATE TRANSPORT PROTEIN-RELATED"/>
    <property type="match status" value="1"/>
</dbReference>
<evidence type="ECO:0000256" key="3">
    <source>
        <dbReference type="ARBA" id="ARBA00022475"/>
    </source>
</evidence>
<feature type="transmembrane region" description="Helical" evidence="7">
    <location>
        <begin position="20"/>
        <end position="43"/>
    </location>
</feature>
<evidence type="ECO:0000256" key="6">
    <source>
        <dbReference type="ARBA" id="ARBA00023136"/>
    </source>
</evidence>
<accession>A0ABT2TND8</accession>
<comment type="caution">
    <text evidence="8">The sequence shown here is derived from an EMBL/GenBank/DDBJ whole genome shotgun (WGS) entry which is preliminary data.</text>
</comment>
<evidence type="ECO:0000313" key="8">
    <source>
        <dbReference type="EMBL" id="MCU6763738.1"/>
    </source>
</evidence>
<reference evidence="8 9" key="1">
    <citation type="journal article" date="2021" name="ISME Commun">
        <title>Automated analysis of genomic sequences facilitates high-throughput and comprehensive description of bacteria.</title>
        <authorList>
            <person name="Hitch T.C.A."/>
        </authorList>
    </citation>
    <scope>NUCLEOTIDE SEQUENCE [LARGE SCALE GENOMIC DNA]</scope>
    <source>
        <strain evidence="8 9">Sanger_109</strain>
    </source>
</reference>
<keyword evidence="5 7" id="KW-1133">Transmembrane helix</keyword>
<keyword evidence="4 7" id="KW-0812">Transmembrane</keyword>
<comment type="subcellular location">
    <subcellularLocation>
        <location evidence="1">Cell membrane</location>
        <topology evidence="1">Multi-pass membrane protein</topology>
    </subcellularLocation>
</comment>
<evidence type="ECO:0000256" key="7">
    <source>
        <dbReference type="SAM" id="Phobius"/>
    </source>
</evidence>
<feature type="transmembrane region" description="Helical" evidence="7">
    <location>
        <begin position="90"/>
        <end position="116"/>
    </location>
</feature>
<keyword evidence="9" id="KW-1185">Reference proteome</keyword>
<keyword evidence="6 7" id="KW-0472">Membrane</keyword>
<keyword evidence="3" id="KW-1003">Cell membrane</keyword>
<evidence type="ECO:0000256" key="4">
    <source>
        <dbReference type="ARBA" id="ARBA00022692"/>
    </source>
</evidence>
<name>A0ABT2TND8_9FIRM</name>
<comment type="similarity">
    <text evidence="2">Belongs to the chromate ion transporter (CHR) (TC 2.A.51) family.</text>
</comment>
<dbReference type="RefSeq" id="WP_158426379.1">
    <property type="nucleotide sequence ID" value="NZ_JAOQJQ010000010.1"/>
</dbReference>
<evidence type="ECO:0000256" key="1">
    <source>
        <dbReference type="ARBA" id="ARBA00004651"/>
    </source>
</evidence>
<dbReference type="InterPro" id="IPR003370">
    <property type="entry name" value="Chromate_transpt"/>
</dbReference>
<sequence length="198" mass="21817">MKEIRQESSRKKEKIITYLWLMKVNMFISAFTFGGGYVVVPMVRKYFIEKKHMFSEEELMEMAAIAQSTPGAIAVNMASLAGYRTAGKIGMLISCVCAVIPPVLILSVVSVCYTAVISNEVVAAVLKGMQAGVAALIVDFIVDMTRMIRKEKSRILDLLVILSFAVSFFTSINVILVLLCSCAVCILRVWMTNKKAVG</sequence>
<dbReference type="Proteomes" id="UP001652442">
    <property type="component" value="Unassembled WGS sequence"/>
</dbReference>
<organism evidence="8 9">
    <name type="scientific">Brotonthovivens ammoniilytica</name>
    <dbReference type="NCBI Taxonomy" id="2981725"/>
    <lineage>
        <taxon>Bacteria</taxon>
        <taxon>Bacillati</taxon>
        <taxon>Bacillota</taxon>
        <taxon>Clostridia</taxon>
        <taxon>Lachnospirales</taxon>
        <taxon>Lachnospiraceae</taxon>
        <taxon>Brotonthovivens</taxon>
    </lineage>
</organism>
<feature type="transmembrane region" description="Helical" evidence="7">
    <location>
        <begin position="122"/>
        <end position="142"/>
    </location>
</feature>
<dbReference type="InterPro" id="IPR052518">
    <property type="entry name" value="CHR_Transporter"/>
</dbReference>
<dbReference type="EMBL" id="JAOQJQ010000010">
    <property type="protein sequence ID" value="MCU6763738.1"/>
    <property type="molecule type" value="Genomic_DNA"/>
</dbReference>
<evidence type="ECO:0000313" key="9">
    <source>
        <dbReference type="Proteomes" id="UP001652442"/>
    </source>
</evidence>
<proteinExistence type="inferred from homology"/>